<reference evidence="1 2" key="1">
    <citation type="submission" date="2019-02" db="EMBL/GenBank/DDBJ databases">
        <title>Deep-cultivation of Planctomycetes and their phenomic and genomic characterization uncovers novel biology.</title>
        <authorList>
            <person name="Wiegand S."/>
            <person name="Jogler M."/>
            <person name="Boedeker C."/>
            <person name="Pinto D."/>
            <person name="Vollmers J."/>
            <person name="Rivas-Marin E."/>
            <person name="Kohn T."/>
            <person name="Peeters S.H."/>
            <person name="Heuer A."/>
            <person name="Rast P."/>
            <person name="Oberbeckmann S."/>
            <person name="Bunk B."/>
            <person name="Jeske O."/>
            <person name="Meyerdierks A."/>
            <person name="Storesund J.E."/>
            <person name="Kallscheuer N."/>
            <person name="Luecker S."/>
            <person name="Lage O.M."/>
            <person name="Pohl T."/>
            <person name="Merkel B.J."/>
            <person name="Hornburger P."/>
            <person name="Mueller R.-W."/>
            <person name="Bruemmer F."/>
            <person name="Labrenz M."/>
            <person name="Spormann A.M."/>
            <person name="Op Den Camp H."/>
            <person name="Overmann J."/>
            <person name="Amann R."/>
            <person name="Jetten M.S.M."/>
            <person name="Mascher T."/>
            <person name="Medema M.H."/>
            <person name="Devos D.P."/>
            <person name="Kaster A.-K."/>
            <person name="Ovreas L."/>
            <person name="Rohde M."/>
            <person name="Galperin M.Y."/>
            <person name="Jogler C."/>
        </authorList>
    </citation>
    <scope>NUCLEOTIDE SEQUENCE [LARGE SCALE GENOMIC DNA]</scope>
    <source>
        <strain evidence="1 2">Pla108</strain>
    </source>
</reference>
<evidence type="ECO:0000313" key="1">
    <source>
        <dbReference type="EMBL" id="TWT96924.1"/>
    </source>
</evidence>
<gene>
    <name evidence="1" type="ORF">Pla108_27000</name>
</gene>
<sequence>MAIDSSRLSQTDFWLYPHDRAHREECLALLENFLSCQSMVLTTSAVACFLDVACPCRCKHPHDFVEECAKRISPNSQLTVRRQRLRDFGPKSVIRLLSLVIPRECHALTTANLRDARPMTQDIRRSLDRLFIRWGQHHYDIEKRIASAPTESLPYIWAHRNSDTDTDWDTVSRKLVVGIAATKLKARGIRVVSDRYFNFIRKHIGYTGIHSFTPFVYCHRGIGSLGLACGFSPATIGIYTHYREQDRKRTKEESPLSVMSLLDLEGPEWLSRFETWRDAITSKSRTANVANEYVIDLYTLTKAVELSSDLSFTPGEYIRLDGAT</sequence>
<dbReference type="Proteomes" id="UP000317421">
    <property type="component" value="Unassembled WGS sequence"/>
</dbReference>
<dbReference type="AlphaFoldDB" id="A0A5C6AA77"/>
<keyword evidence="2" id="KW-1185">Reference proteome</keyword>
<organism evidence="1 2">
    <name type="scientific">Botrimarina colliarenosi</name>
    <dbReference type="NCBI Taxonomy" id="2528001"/>
    <lineage>
        <taxon>Bacteria</taxon>
        <taxon>Pseudomonadati</taxon>
        <taxon>Planctomycetota</taxon>
        <taxon>Planctomycetia</taxon>
        <taxon>Pirellulales</taxon>
        <taxon>Lacipirellulaceae</taxon>
        <taxon>Botrimarina</taxon>
    </lineage>
</organism>
<proteinExistence type="predicted"/>
<dbReference type="EMBL" id="SJPR01000003">
    <property type="protein sequence ID" value="TWT96924.1"/>
    <property type="molecule type" value="Genomic_DNA"/>
</dbReference>
<evidence type="ECO:0000313" key="2">
    <source>
        <dbReference type="Proteomes" id="UP000317421"/>
    </source>
</evidence>
<accession>A0A5C6AA77</accession>
<comment type="caution">
    <text evidence="1">The sequence shown here is derived from an EMBL/GenBank/DDBJ whole genome shotgun (WGS) entry which is preliminary data.</text>
</comment>
<protein>
    <submittedName>
        <fullName evidence="1">Uncharacterized protein</fullName>
    </submittedName>
</protein>
<name>A0A5C6AA77_9BACT</name>